<dbReference type="EMBL" id="BMAO01032598">
    <property type="protein sequence ID" value="GFQ83382.1"/>
    <property type="molecule type" value="Genomic_DNA"/>
</dbReference>
<dbReference type="GO" id="GO:0008233">
    <property type="term" value="F:peptidase activity"/>
    <property type="evidence" value="ECO:0007669"/>
    <property type="project" value="UniProtKB-KW"/>
</dbReference>
<evidence type="ECO:0000313" key="9">
    <source>
        <dbReference type="EMBL" id="GFQ83382.1"/>
    </source>
</evidence>
<comment type="caution">
    <text evidence="9">The sequence shown here is derived from an EMBL/GenBank/DDBJ whole genome shotgun (WGS) entry which is preliminary data.</text>
</comment>
<dbReference type="InterPro" id="IPR043502">
    <property type="entry name" value="DNA/RNA_pol_sf"/>
</dbReference>
<dbReference type="OrthoDB" id="420169at2759"/>
<evidence type="ECO:0000313" key="10">
    <source>
        <dbReference type="Proteomes" id="UP000887116"/>
    </source>
</evidence>
<organism evidence="9 10">
    <name type="scientific">Trichonephila clavata</name>
    <name type="common">Joro spider</name>
    <name type="synonym">Nephila clavata</name>
    <dbReference type="NCBI Taxonomy" id="2740835"/>
    <lineage>
        <taxon>Eukaryota</taxon>
        <taxon>Metazoa</taxon>
        <taxon>Ecdysozoa</taxon>
        <taxon>Arthropoda</taxon>
        <taxon>Chelicerata</taxon>
        <taxon>Arachnida</taxon>
        <taxon>Araneae</taxon>
        <taxon>Araneomorphae</taxon>
        <taxon>Entelegynae</taxon>
        <taxon>Araneoidea</taxon>
        <taxon>Nephilidae</taxon>
        <taxon>Trichonephila</taxon>
    </lineage>
</organism>
<gene>
    <name evidence="9" type="primary">pol</name>
    <name evidence="9" type="ORF">TNCT_537871</name>
</gene>
<dbReference type="CDD" id="cd01647">
    <property type="entry name" value="RT_LTR"/>
    <property type="match status" value="1"/>
</dbReference>
<dbReference type="GO" id="GO:0006508">
    <property type="term" value="P:proteolysis"/>
    <property type="evidence" value="ECO:0007669"/>
    <property type="project" value="UniProtKB-KW"/>
</dbReference>
<dbReference type="InterPro" id="IPR053134">
    <property type="entry name" value="RNA-dir_DNA_polymerase"/>
</dbReference>
<keyword evidence="1" id="KW-0645">Protease</keyword>
<keyword evidence="5" id="KW-0255">Endonuclease</keyword>
<dbReference type="Proteomes" id="UP000887116">
    <property type="component" value="Unassembled WGS sequence"/>
</dbReference>
<reference evidence="9" key="1">
    <citation type="submission" date="2020-07" db="EMBL/GenBank/DDBJ databases">
        <title>Multicomponent nature underlies the extraordinary mechanical properties of spider dragline silk.</title>
        <authorList>
            <person name="Kono N."/>
            <person name="Nakamura H."/>
            <person name="Mori M."/>
            <person name="Yoshida Y."/>
            <person name="Ohtoshi R."/>
            <person name="Malay A.D."/>
            <person name="Moran D.A.P."/>
            <person name="Tomita M."/>
            <person name="Numata K."/>
            <person name="Arakawa K."/>
        </authorList>
    </citation>
    <scope>NUCLEOTIDE SEQUENCE</scope>
</reference>
<evidence type="ECO:0000259" key="8">
    <source>
        <dbReference type="PROSITE" id="PS50878"/>
    </source>
</evidence>
<dbReference type="SUPFAM" id="SSF56672">
    <property type="entry name" value="DNA/RNA polymerases"/>
    <property type="match status" value="1"/>
</dbReference>
<evidence type="ECO:0000256" key="6">
    <source>
        <dbReference type="ARBA" id="ARBA00022801"/>
    </source>
</evidence>
<evidence type="ECO:0000256" key="5">
    <source>
        <dbReference type="ARBA" id="ARBA00022759"/>
    </source>
</evidence>
<dbReference type="PANTHER" id="PTHR24559:SF444">
    <property type="entry name" value="REVERSE TRANSCRIPTASE DOMAIN-CONTAINING PROTEIN"/>
    <property type="match status" value="1"/>
</dbReference>
<dbReference type="Gene3D" id="3.10.10.10">
    <property type="entry name" value="HIV Type 1 Reverse Transcriptase, subunit A, domain 1"/>
    <property type="match status" value="1"/>
</dbReference>
<dbReference type="GO" id="GO:0003964">
    <property type="term" value="F:RNA-directed DNA polymerase activity"/>
    <property type="evidence" value="ECO:0007669"/>
    <property type="project" value="UniProtKB-KW"/>
</dbReference>
<evidence type="ECO:0000256" key="2">
    <source>
        <dbReference type="ARBA" id="ARBA00022679"/>
    </source>
</evidence>
<dbReference type="PANTHER" id="PTHR24559">
    <property type="entry name" value="TRANSPOSON TY3-I GAG-POL POLYPROTEIN"/>
    <property type="match status" value="1"/>
</dbReference>
<sequence length="279" mass="31488">MESIDPVVITVDLIQLPCSTAIQSLTFKTALRICIKKTIFTTLDLARAYHQIAINPPDIPKTAVTTPFGLFEYTAMPFGHRNSSQTFQRHMYQVSAHLEFCIPYFDDLLIASSFEDEHLDHLHKIFSRLRDYGLKLNPDKCVLGKTSVKFLGCLITAEGEFFEHSSHTQTPTHPSEFLFRPRETFRTLKPTPASCHSSTSCFVHTALKTCSHVFVRVEGLKPSLTAPYQGPFEVLSRTDKHLTIKINDRTSTISIDRLKPAFLLNDTDSTKVTLPSAEK</sequence>
<proteinExistence type="predicted"/>
<dbReference type="InterPro" id="IPR000477">
    <property type="entry name" value="RT_dom"/>
</dbReference>
<keyword evidence="3" id="KW-0548">Nucleotidyltransferase</keyword>
<keyword evidence="4" id="KW-0540">Nuclease</keyword>
<evidence type="ECO:0000256" key="4">
    <source>
        <dbReference type="ARBA" id="ARBA00022722"/>
    </source>
</evidence>
<keyword evidence="7" id="KW-0695">RNA-directed DNA polymerase</keyword>
<name>A0A8X6FM28_TRICU</name>
<accession>A0A8X6FM28</accession>
<evidence type="ECO:0000256" key="1">
    <source>
        <dbReference type="ARBA" id="ARBA00022670"/>
    </source>
</evidence>
<dbReference type="PROSITE" id="PS50878">
    <property type="entry name" value="RT_POL"/>
    <property type="match status" value="1"/>
</dbReference>
<evidence type="ECO:0000256" key="3">
    <source>
        <dbReference type="ARBA" id="ARBA00022695"/>
    </source>
</evidence>
<dbReference type="GO" id="GO:0004519">
    <property type="term" value="F:endonuclease activity"/>
    <property type="evidence" value="ECO:0007669"/>
    <property type="project" value="UniProtKB-KW"/>
</dbReference>
<dbReference type="FunFam" id="3.10.10.10:FF:000007">
    <property type="entry name" value="Retrovirus-related Pol polyprotein from transposon 17.6-like Protein"/>
    <property type="match status" value="1"/>
</dbReference>
<keyword evidence="2" id="KW-0808">Transferase</keyword>
<keyword evidence="6" id="KW-0378">Hydrolase</keyword>
<dbReference type="Gene3D" id="3.30.70.270">
    <property type="match status" value="1"/>
</dbReference>
<evidence type="ECO:0000256" key="7">
    <source>
        <dbReference type="ARBA" id="ARBA00022918"/>
    </source>
</evidence>
<dbReference type="InterPro" id="IPR043128">
    <property type="entry name" value="Rev_trsase/Diguanyl_cyclase"/>
</dbReference>
<protein>
    <submittedName>
        <fullName evidence="9">Retrovirus-related Pol polyprotein from transposon 17.6</fullName>
    </submittedName>
</protein>
<dbReference type="AlphaFoldDB" id="A0A8X6FM28"/>
<keyword evidence="10" id="KW-1185">Reference proteome</keyword>
<dbReference type="Pfam" id="PF00078">
    <property type="entry name" value="RVT_1"/>
    <property type="match status" value="1"/>
</dbReference>
<feature type="domain" description="Reverse transcriptase" evidence="8">
    <location>
        <begin position="1"/>
        <end position="155"/>
    </location>
</feature>